<accession>A0A699I9P2</accession>
<dbReference type="EMBL" id="BKCJ010280467">
    <property type="protein sequence ID" value="GEZ45106.1"/>
    <property type="molecule type" value="Genomic_DNA"/>
</dbReference>
<organism evidence="1">
    <name type="scientific">Tanacetum cinerariifolium</name>
    <name type="common">Dalmatian daisy</name>
    <name type="synonym">Chrysanthemum cinerariifolium</name>
    <dbReference type="NCBI Taxonomy" id="118510"/>
    <lineage>
        <taxon>Eukaryota</taxon>
        <taxon>Viridiplantae</taxon>
        <taxon>Streptophyta</taxon>
        <taxon>Embryophyta</taxon>
        <taxon>Tracheophyta</taxon>
        <taxon>Spermatophyta</taxon>
        <taxon>Magnoliopsida</taxon>
        <taxon>eudicotyledons</taxon>
        <taxon>Gunneridae</taxon>
        <taxon>Pentapetalae</taxon>
        <taxon>asterids</taxon>
        <taxon>campanulids</taxon>
        <taxon>Asterales</taxon>
        <taxon>Asteraceae</taxon>
        <taxon>Asteroideae</taxon>
        <taxon>Anthemideae</taxon>
        <taxon>Anthemidinae</taxon>
        <taxon>Tanacetum</taxon>
    </lineage>
</organism>
<dbReference type="AlphaFoldDB" id="A0A699I9P2"/>
<reference evidence="1" key="1">
    <citation type="journal article" date="2019" name="Sci. Rep.">
        <title>Draft genome of Tanacetum cinerariifolium, the natural source of mosquito coil.</title>
        <authorList>
            <person name="Yamashiro T."/>
            <person name="Shiraishi A."/>
            <person name="Satake H."/>
            <person name="Nakayama K."/>
        </authorList>
    </citation>
    <scope>NUCLEOTIDE SEQUENCE</scope>
</reference>
<name>A0A699I9P2_TANCI</name>
<protein>
    <submittedName>
        <fullName evidence="1">Zinc knuckle CX2CX4HX4C</fullName>
    </submittedName>
</protein>
<proteinExistence type="predicted"/>
<evidence type="ECO:0000313" key="1">
    <source>
        <dbReference type="EMBL" id="GEZ45106.1"/>
    </source>
</evidence>
<sequence length="211" mass="23526">MVAPNLDGPGYTKETIRVEYDWEPPHSSVCLIYGHSIDDCPKASKRVVAIIEAPKNLYRSKVNKPTEEVRPKPVHEVNVLTTGNSSKKTSKTNASTLGNGTHSFCNSFKDLNVDNTVTKEVDSENKDFMYGVQEEGQSSTPLVEKFNMFDQELLEGNCVLVDFEGKLLKKFEHSGDHVSEDEFQPVDNEMASFMASKLSRVGYGTNSLLKQ</sequence>
<gene>
    <name evidence="1" type="ORF">Tci_517079</name>
</gene>
<comment type="caution">
    <text evidence="1">The sequence shown here is derived from an EMBL/GenBank/DDBJ whole genome shotgun (WGS) entry which is preliminary data.</text>
</comment>